<dbReference type="Pfam" id="PF03073">
    <property type="entry name" value="TspO_MBR"/>
    <property type="match status" value="1"/>
</dbReference>
<dbReference type="PANTHER" id="PTHR10057:SF0">
    <property type="entry name" value="TRANSLOCATOR PROTEIN"/>
    <property type="match status" value="1"/>
</dbReference>
<evidence type="ECO:0000313" key="8">
    <source>
        <dbReference type="Proteomes" id="UP000308828"/>
    </source>
</evidence>
<sequence>MAAIVFLVLVLAAASSGALFKPGTWYEGLRKPAWTPPKWAFPVVWSMLYVMIGYAGWLVWTQLGWSLPMALWGLQLVANALWSYFFFGQRRMDLALVDVAILWLAIAAFILTTWTVVPVAALLFLPYLLWVSAAAGLNHSVRRLNPEA</sequence>
<evidence type="ECO:0000256" key="6">
    <source>
        <dbReference type="SAM" id="Phobius"/>
    </source>
</evidence>
<keyword evidence="8" id="KW-1185">Reference proteome</keyword>
<evidence type="ECO:0000256" key="3">
    <source>
        <dbReference type="ARBA" id="ARBA00022692"/>
    </source>
</evidence>
<protein>
    <submittedName>
        <fullName evidence="7">Tryptophan-rich sensory protein</fullName>
    </submittedName>
</protein>
<comment type="caution">
    <text evidence="7">The sequence shown here is derived from an EMBL/GenBank/DDBJ whole genome shotgun (WGS) entry which is preliminary data.</text>
</comment>
<dbReference type="GO" id="GO:0033013">
    <property type="term" value="P:tetrapyrrole metabolic process"/>
    <property type="evidence" value="ECO:0007669"/>
    <property type="project" value="UniProtKB-ARBA"/>
</dbReference>
<evidence type="ECO:0000256" key="4">
    <source>
        <dbReference type="ARBA" id="ARBA00022989"/>
    </source>
</evidence>
<dbReference type="InterPro" id="IPR004307">
    <property type="entry name" value="TspO_MBR"/>
</dbReference>
<dbReference type="PANTHER" id="PTHR10057">
    <property type="entry name" value="PERIPHERAL-TYPE BENZODIAZEPINE RECEPTOR"/>
    <property type="match status" value="1"/>
</dbReference>
<dbReference type="OrthoDB" id="9795496at2"/>
<keyword evidence="4 6" id="KW-1133">Transmembrane helix</keyword>
<accession>A0A4S8P7T1</accession>
<evidence type="ECO:0000256" key="2">
    <source>
        <dbReference type="ARBA" id="ARBA00007524"/>
    </source>
</evidence>
<evidence type="ECO:0000313" key="7">
    <source>
        <dbReference type="EMBL" id="THV23809.1"/>
    </source>
</evidence>
<feature type="transmembrane region" description="Helical" evidence="6">
    <location>
        <begin position="67"/>
        <end position="87"/>
    </location>
</feature>
<comment type="similarity">
    <text evidence="2">Belongs to the TspO/BZRP family.</text>
</comment>
<keyword evidence="5 6" id="KW-0472">Membrane</keyword>
<dbReference type="RefSeq" id="WP_136597904.1">
    <property type="nucleotide sequence ID" value="NZ_STGV01000002.1"/>
</dbReference>
<feature type="transmembrane region" description="Helical" evidence="6">
    <location>
        <begin position="39"/>
        <end position="60"/>
    </location>
</feature>
<dbReference type="Gene3D" id="1.20.1260.100">
    <property type="entry name" value="TspO/MBR protein"/>
    <property type="match status" value="1"/>
</dbReference>
<dbReference type="FunFam" id="1.20.1260.100:FF:000001">
    <property type="entry name" value="translocator protein 2"/>
    <property type="match status" value="1"/>
</dbReference>
<gene>
    <name evidence="7" type="ORF">FAA97_07420</name>
</gene>
<name>A0A4S8P7T1_9HYPH</name>
<dbReference type="AlphaFoldDB" id="A0A4S8P7T1"/>
<evidence type="ECO:0000256" key="1">
    <source>
        <dbReference type="ARBA" id="ARBA00004141"/>
    </source>
</evidence>
<comment type="subcellular location">
    <subcellularLocation>
        <location evidence="1">Membrane</location>
        <topology evidence="1">Multi-pass membrane protein</topology>
    </subcellularLocation>
</comment>
<dbReference type="PIRSF" id="PIRSF005859">
    <property type="entry name" value="PBR"/>
    <property type="match status" value="1"/>
</dbReference>
<dbReference type="Proteomes" id="UP000308828">
    <property type="component" value="Unassembled WGS sequence"/>
</dbReference>
<dbReference type="GO" id="GO:0016020">
    <property type="term" value="C:membrane"/>
    <property type="evidence" value="ECO:0007669"/>
    <property type="project" value="UniProtKB-SubCell"/>
</dbReference>
<dbReference type="EMBL" id="STGV01000002">
    <property type="protein sequence ID" value="THV23809.1"/>
    <property type="molecule type" value="Genomic_DNA"/>
</dbReference>
<dbReference type="InterPro" id="IPR038330">
    <property type="entry name" value="TspO/MBR-related_sf"/>
</dbReference>
<organism evidence="7 8">
    <name type="scientific">Peteryoungia ipomoeae</name>
    <dbReference type="NCBI Taxonomy" id="1210932"/>
    <lineage>
        <taxon>Bacteria</taxon>
        <taxon>Pseudomonadati</taxon>
        <taxon>Pseudomonadota</taxon>
        <taxon>Alphaproteobacteria</taxon>
        <taxon>Hyphomicrobiales</taxon>
        <taxon>Rhizobiaceae</taxon>
        <taxon>Peteryoungia</taxon>
    </lineage>
</organism>
<dbReference type="CDD" id="cd15904">
    <property type="entry name" value="TSPO_MBR"/>
    <property type="match status" value="1"/>
</dbReference>
<keyword evidence="3 6" id="KW-0812">Transmembrane</keyword>
<reference evidence="7 8" key="1">
    <citation type="submission" date="2019-04" db="EMBL/GenBank/DDBJ databases">
        <title>Genome sequence of strain shin9-1.</title>
        <authorList>
            <person name="Gao J."/>
            <person name="Sun J."/>
        </authorList>
    </citation>
    <scope>NUCLEOTIDE SEQUENCE [LARGE SCALE GENOMIC DNA]</scope>
    <source>
        <strain evidence="8">shin9-1</strain>
    </source>
</reference>
<evidence type="ECO:0000256" key="5">
    <source>
        <dbReference type="ARBA" id="ARBA00023136"/>
    </source>
</evidence>
<proteinExistence type="inferred from homology"/>
<feature type="transmembrane region" description="Helical" evidence="6">
    <location>
        <begin position="99"/>
        <end position="130"/>
    </location>
</feature>